<comment type="caution">
    <text evidence="1">The sequence shown here is derived from an EMBL/GenBank/DDBJ whole genome shotgun (WGS) entry which is preliminary data.</text>
</comment>
<keyword evidence="2" id="KW-1185">Reference proteome</keyword>
<proteinExistence type="predicted"/>
<organism evidence="1 2">
    <name type="scientific">Liparis tanakae</name>
    <name type="common">Tanaka's snailfish</name>
    <dbReference type="NCBI Taxonomy" id="230148"/>
    <lineage>
        <taxon>Eukaryota</taxon>
        <taxon>Metazoa</taxon>
        <taxon>Chordata</taxon>
        <taxon>Craniata</taxon>
        <taxon>Vertebrata</taxon>
        <taxon>Euteleostomi</taxon>
        <taxon>Actinopterygii</taxon>
        <taxon>Neopterygii</taxon>
        <taxon>Teleostei</taxon>
        <taxon>Neoteleostei</taxon>
        <taxon>Acanthomorphata</taxon>
        <taxon>Eupercaria</taxon>
        <taxon>Perciformes</taxon>
        <taxon>Cottioidei</taxon>
        <taxon>Cottales</taxon>
        <taxon>Liparidae</taxon>
        <taxon>Liparis</taxon>
    </lineage>
</organism>
<evidence type="ECO:0000313" key="1">
    <source>
        <dbReference type="EMBL" id="TNN54023.1"/>
    </source>
</evidence>
<dbReference type="AlphaFoldDB" id="A0A4Z2GMJ7"/>
<name>A0A4Z2GMJ7_9TELE</name>
<gene>
    <name evidence="1" type="ORF">EYF80_035791</name>
</gene>
<reference evidence="1 2" key="1">
    <citation type="submission" date="2019-03" db="EMBL/GenBank/DDBJ databases">
        <title>First draft genome of Liparis tanakae, snailfish: a comprehensive survey of snailfish specific genes.</title>
        <authorList>
            <person name="Kim W."/>
            <person name="Song I."/>
            <person name="Jeong J.-H."/>
            <person name="Kim D."/>
            <person name="Kim S."/>
            <person name="Ryu S."/>
            <person name="Song J.Y."/>
            <person name="Lee S.K."/>
        </authorList>
    </citation>
    <scope>NUCLEOTIDE SEQUENCE [LARGE SCALE GENOMIC DNA]</scope>
    <source>
        <tissue evidence="1">Muscle</tissue>
    </source>
</reference>
<sequence length="154" mass="17116">MLQTDLYEVVCGGEDPKTDGEKDPTLHRAPLVLIVHQLLTDLAVNLIPAHGRNSDEQDSIRVSEELTNEGKKRQENLQDFRTCGSASGLTSGVENGRWCWMLETCIALVIVGQKRLLESLVEVRVAGVALEVKDAEPCFCNTTAADRFFRKDFL</sequence>
<dbReference type="Proteomes" id="UP000314294">
    <property type="component" value="Unassembled WGS sequence"/>
</dbReference>
<dbReference type="EMBL" id="SRLO01000499">
    <property type="protein sequence ID" value="TNN54023.1"/>
    <property type="molecule type" value="Genomic_DNA"/>
</dbReference>
<evidence type="ECO:0000313" key="2">
    <source>
        <dbReference type="Proteomes" id="UP000314294"/>
    </source>
</evidence>
<protein>
    <submittedName>
        <fullName evidence="1">Uncharacterized protein</fullName>
    </submittedName>
</protein>
<accession>A0A4Z2GMJ7</accession>